<evidence type="ECO:0000313" key="7">
    <source>
        <dbReference type="Proteomes" id="UP000285123"/>
    </source>
</evidence>
<evidence type="ECO:0000259" key="5">
    <source>
        <dbReference type="PROSITE" id="PS50930"/>
    </source>
</evidence>
<evidence type="ECO:0000256" key="2">
    <source>
        <dbReference type="ARBA" id="ARBA00023125"/>
    </source>
</evidence>
<dbReference type="GO" id="GO:0016301">
    <property type="term" value="F:kinase activity"/>
    <property type="evidence" value="ECO:0007669"/>
    <property type="project" value="UniProtKB-KW"/>
</dbReference>
<feature type="domain" description="HTH LytTR-type" evidence="5">
    <location>
        <begin position="140"/>
        <end position="244"/>
    </location>
</feature>
<dbReference type="InterPro" id="IPR039420">
    <property type="entry name" value="WalR-like"/>
</dbReference>
<dbReference type="GO" id="GO:0006355">
    <property type="term" value="P:regulation of DNA-templated transcription"/>
    <property type="evidence" value="ECO:0007669"/>
    <property type="project" value="TreeGrafter"/>
</dbReference>
<dbReference type="InterPro" id="IPR007492">
    <property type="entry name" value="LytTR_DNA-bd_dom"/>
</dbReference>
<dbReference type="EMBL" id="AYKF01000117">
    <property type="protein sequence ID" value="ROO25229.1"/>
    <property type="molecule type" value="Genomic_DNA"/>
</dbReference>
<accession>A0A423PHW2</accession>
<dbReference type="SMART" id="SM00448">
    <property type="entry name" value="REC"/>
    <property type="match status" value="1"/>
</dbReference>
<keyword evidence="2" id="KW-0238">DNA-binding</keyword>
<dbReference type="InterPro" id="IPR011006">
    <property type="entry name" value="CheY-like_superfamily"/>
</dbReference>
<keyword evidence="1" id="KW-0902">Two-component regulatory system</keyword>
<comment type="caution">
    <text evidence="6">The sequence shown here is derived from an EMBL/GenBank/DDBJ whole genome shotgun (WGS) entry which is preliminary data.</text>
</comment>
<feature type="domain" description="Response regulatory" evidence="4">
    <location>
        <begin position="3"/>
        <end position="117"/>
    </location>
</feature>
<dbReference type="GO" id="GO:0000976">
    <property type="term" value="F:transcription cis-regulatory region binding"/>
    <property type="evidence" value="ECO:0007669"/>
    <property type="project" value="TreeGrafter"/>
</dbReference>
<evidence type="ECO:0000259" key="4">
    <source>
        <dbReference type="PROSITE" id="PS50110"/>
    </source>
</evidence>
<keyword evidence="3" id="KW-0597">Phosphoprotein</keyword>
<proteinExistence type="predicted"/>
<gene>
    <name evidence="6" type="ORF">SAHL_14680</name>
</gene>
<dbReference type="PANTHER" id="PTHR48111:SF3">
    <property type="entry name" value="TRANSCRIPTIONAL REGULATORY PROTEIN BTSR"/>
    <property type="match status" value="1"/>
</dbReference>
<keyword evidence="6" id="KW-0808">Transferase</keyword>
<name>A0A423PHW2_9GAMM</name>
<dbReference type="GO" id="GO:0032993">
    <property type="term" value="C:protein-DNA complex"/>
    <property type="evidence" value="ECO:0007669"/>
    <property type="project" value="TreeGrafter"/>
</dbReference>
<dbReference type="Pfam" id="PF04397">
    <property type="entry name" value="LytTR"/>
    <property type="match status" value="1"/>
</dbReference>
<dbReference type="Gene3D" id="3.40.50.2300">
    <property type="match status" value="1"/>
</dbReference>
<organism evidence="6 7">
    <name type="scientific">Salinisphaera orenii YIM 95161</name>
    <dbReference type="NCBI Taxonomy" id="1051139"/>
    <lineage>
        <taxon>Bacteria</taxon>
        <taxon>Pseudomonadati</taxon>
        <taxon>Pseudomonadota</taxon>
        <taxon>Gammaproteobacteria</taxon>
        <taxon>Salinisphaerales</taxon>
        <taxon>Salinisphaeraceae</taxon>
        <taxon>Salinisphaera</taxon>
    </lineage>
</organism>
<dbReference type="GO" id="GO:0000156">
    <property type="term" value="F:phosphorelay response regulator activity"/>
    <property type="evidence" value="ECO:0007669"/>
    <property type="project" value="TreeGrafter"/>
</dbReference>
<dbReference type="SMART" id="SM00850">
    <property type="entry name" value="LytTR"/>
    <property type="match status" value="1"/>
</dbReference>
<dbReference type="Proteomes" id="UP000285123">
    <property type="component" value="Unassembled WGS sequence"/>
</dbReference>
<feature type="modified residue" description="4-aspartylphosphate" evidence="3">
    <location>
        <position position="54"/>
    </location>
</feature>
<dbReference type="PANTHER" id="PTHR48111">
    <property type="entry name" value="REGULATOR OF RPOS"/>
    <property type="match status" value="1"/>
</dbReference>
<protein>
    <submittedName>
        <fullName evidence="6">Histidine kinase</fullName>
    </submittedName>
</protein>
<dbReference type="AlphaFoldDB" id="A0A423PHW2"/>
<dbReference type="SUPFAM" id="SSF52172">
    <property type="entry name" value="CheY-like"/>
    <property type="match status" value="1"/>
</dbReference>
<dbReference type="PROSITE" id="PS50930">
    <property type="entry name" value="HTH_LYTTR"/>
    <property type="match status" value="1"/>
</dbReference>
<evidence type="ECO:0000256" key="1">
    <source>
        <dbReference type="ARBA" id="ARBA00023012"/>
    </source>
</evidence>
<dbReference type="PROSITE" id="PS50110">
    <property type="entry name" value="RESPONSE_REGULATORY"/>
    <property type="match status" value="1"/>
</dbReference>
<dbReference type="InterPro" id="IPR001789">
    <property type="entry name" value="Sig_transdc_resp-reg_receiver"/>
</dbReference>
<dbReference type="Gene3D" id="2.40.50.1020">
    <property type="entry name" value="LytTr DNA-binding domain"/>
    <property type="match status" value="1"/>
</dbReference>
<keyword evidence="6" id="KW-0418">Kinase</keyword>
<dbReference type="GO" id="GO:0005829">
    <property type="term" value="C:cytosol"/>
    <property type="evidence" value="ECO:0007669"/>
    <property type="project" value="TreeGrafter"/>
</dbReference>
<reference evidence="6 7" key="1">
    <citation type="submission" date="2013-10" db="EMBL/GenBank/DDBJ databases">
        <title>Salinisphaera halophila YIM 95161 Genome Sequencing.</title>
        <authorList>
            <person name="Lai Q."/>
            <person name="Li C."/>
            <person name="Shao Z."/>
        </authorList>
    </citation>
    <scope>NUCLEOTIDE SEQUENCE [LARGE SCALE GENOMIC DNA]</scope>
    <source>
        <strain evidence="6 7">YIM 95161</strain>
    </source>
</reference>
<evidence type="ECO:0000313" key="6">
    <source>
        <dbReference type="EMBL" id="ROO25229.1"/>
    </source>
</evidence>
<dbReference type="Pfam" id="PF00072">
    <property type="entry name" value="Response_reg"/>
    <property type="match status" value="1"/>
</dbReference>
<sequence>MMKVVIVDDEPLARERLRRLLADCSDCSVAAEAGDGETALRCVREQAPDAVLLDVHMPGMDGLAVARILAEAELPPAVIFVTAYSEHALSAHNSHAAGYLLKPVRRDDLAAALARARRPSRAQLAALADHGDGEASPRYVTARTRDGIDRVAVDDILYFWADRKYTTVYHRTGEMLIDQSLLTLEQSLAPAFMRIHRKALVACRHITGLRFDGQGGARITLRHVADSVPVSRRRLADVRTLLES</sequence>
<evidence type="ECO:0000256" key="3">
    <source>
        <dbReference type="PROSITE-ProRule" id="PRU00169"/>
    </source>
</evidence>